<reference evidence="1 2" key="1">
    <citation type="journal article" date="2019" name="Sci. Rep.">
        <title>Orb-weaving spider Araneus ventricosus genome elucidates the spidroin gene catalogue.</title>
        <authorList>
            <person name="Kono N."/>
            <person name="Nakamura H."/>
            <person name="Ohtoshi R."/>
            <person name="Moran D.A.P."/>
            <person name="Shinohara A."/>
            <person name="Yoshida Y."/>
            <person name="Fujiwara M."/>
            <person name="Mori M."/>
            <person name="Tomita M."/>
            <person name="Arakawa K."/>
        </authorList>
    </citation>
    <scope>NUCLEOTIDE SEQUENCE [LARGE SCALE GENOMIC DNA]</scope>
</reference>
<dbReference type="Proteomes" id="UP000499080">
    <property type="component" value="Unassembled WGS sequence"/>
</dbReference>
<keyword evidence="2" id="KW-1185">Reference proteome</keyword>
<dbReference type="AlphaFoldDB" id="A0A4Y2KSG1"/>
<sequence>MSETALGGCAWRPTQGEKCVALMVPGVSIRLIASHLSDSGALETPTLFLKDLLGDIPHPNLFQFLKDIGPLRGTSSLGVTGFTTPRYPSVCSPFEF</sequence>
<evidence type="ECO:0000313" key="2">
    <source>
        <dbReference type="Proteomes" id="UP000499080"/>
    </source>
</evidence>
<gene>
    <name evidence="1" type="ORF">AVEN_183217_1</name>
</gene>
<proteinExistence type="predicted"/>
<protein>
    <submittedName>
        <fullName evidence="1">Uncharacterized protein</fullName>
    </submittedName>
</protein>
<comment type="caution">
    <text evidence="1">The sequence shown here is derived from an EMBL/GenBank/DDBJ whole genome shotgun (WGS) entry which is preliminary data.</text>
</comment>
<accession>A0A4Y2KSG1</accession>
<dbReference type="EMBL" id="BGPR01004927">
    <property type="protein sequence ID" value="GBN04950.1"/>
    <property type="molecule type" value="Genomic_DNA"/>
</dbReference>
<organism evidence="1 2">
    <name type="scientific">Araneus ventricosus</name>
    <name type="common">Orbweaver spider</name>
    <name type="synonym">Epeira ventricosa</name>
    <dbReference type="NCBI Taxonomy" id="182803"/>
    <lineage>
        <taxon>Eukaryota</taxon>
        <taxon>Metazoa</taxon>
        <taxon>Ecdysozoa</taxon>
        <taxon>Arthropoda</taxon>
        <taxon>Chelicerata</taxon>
        <taxon>Arachnida</taxon>
        <taxon>Araneae</taxon>
        <taxon>Araneomorphae</taxon>
        <taxon>Entelegynae</taxon>
        <taxon>Araneoidea</taxon>
        <taxon>Araneidae</taxon>
        <taxon>Araneus</taxon>
    </lineage>
</organism>
<name>A0A4Y2KSG1_ARAVE</name>
<evidence type="ECO:0000313" key="1">
    <source>
        <dbReference type="EMBL" id="GBN04950.1"/>
    </source>
</evidence>